<feature type="domain" description="GGDEF" evidence="1">
    <location>
        <begin position="41"/>
        <end position="175"/>
    </location>
</feature>
<sequence length="180" mass="20429">AQEYQRLKEMAVTDGLTGIYNYKGFRDFTIMEFQRAKRYSKPLSLIMIDVDNFKAINDSLGHQAGDYVLRELAGCLKNSVRNTDIVARYGGDEFVILLPETAMAESEVLVKRMLHTIKDHAFQWRSERIKFEISCGISTTGELEEGDGEEEFIHMADSRLLTAKQSPNLLHSVSKTTNDS</sequence>
<dbReference type="InterPro" id="IPR043128">
    <property type="entry name" value="Rev_trsase/Diguanyl_cyclase"/>
</dbReference>
<dbReference type="CDD" id="cd01949">
    <property type="entry name" value="GGDEF"/>
    <property type="match status" value="1"/>
</dbReference>
<dbReference type="GO" id="GO:0052621">
    <property type="term" value="F:diguanylate cyclase activity"/>
    <property type="evidence" value="ECO:0007669"/>
    <property type="project" value="TreeGrafter"/>
</dbReference>
<reference evidence="2" key="1">
    <citation type="journal article" date="2014" name="Front. Microbiol.">
        <title>High frequency of phylogenetically diverse reductive dehalogenase-homologous genes in deep subseafloor sedimentary metagenomes.</title>
        <authorList>
            <person name="Kawai M."/>
            <person name="Futagami T."/>
            <person name="Toyoda A."/>
            <person name="Takaki Y."/>
            <person name="Nishi S."/>
            <person name="Hori S."/>
            <person name="Arai W."/>
            <person name="Tsubouchi T."/>
            <person name="Morono Y."/>
            <person name="Uchiyama I."/>
            <person name="Ito T."/>
            <person name="Fujiyama A."/>
            <person name="Inagaki F."/>
            <person name="Takami H."/>
        </authorList>
    </citation>
    <scope>NUCLEOTIDE SEQUENCE</scope>
    <source>
        <strain evidence="2">Expedition CK06-06</strain>
    </source>
</reference>
<dbReference type="GO" id="GO:0005886">
    <property type="term" value="C:plasma membrane"/>
    <property type="evidence" value="ECO:0007669"/>
    <property type="project" value="TreeGrafter"/>
</dbReference>
<dbReference type="NCBIfam" id="TIGR00254">
    <property type="entry name" value="GGDEF"/>
    <property type="match status" value="1"/>
</dbReference>
<dbReference type="AlphaFoldDB" id="X1PRC3"/>
<dbReference type="Pfam" id="PF00990">
    <property type="entry name" value="GGDEF"/>
    <property type="match status" value="1"/>
</dbReference>
<dbReference type="GO" id="GO:0043709">
    <property type="term" value="P:cell adhesion involved in single-species biofilm formation"/>
    <property type="evidence" value="ECO:0007669"/>
    <property type="project" value="TreeGrafter"/>
</dbReference>
<dbReference type="InterPro" id="IPR000160">
    <property type="entry name" value="GGDEF_dom"/>
</dbReference>
<evidence type="ECO:0000313" key="2">
    <source>
        <dbReference type="EMBL" id="GAI58398.1"/>
    </source>
</evidence>
<comment type="caution">
    <text evidence="2">The sequence shown here is derived from an EMBL/GenBank/DDBJ whole genome shotgun (WGS) entry which is preliminary data.</text>
</comment>
<dbReference type="GO" id="GO:1902201">
    <property type="term" value="P:negative regulation of bacterial-type flagellum-dependent cell motility"/>
    <property type="evidence" value="ECO:0007669"/>
    <property type="project" value="TreeGrafter"/>
</dbReference>
<accession>X1PRC3</accession>
<proteinExistence type="predicted"/>
<protein>
    <recommendedName>
        <fullName evidence="1">GGDEF domain-containing protein</fullName>
    </recommendedName>
</protein>
<dbReference type="Gene3D" id="3.30.70.270">
    <property type="match status" value="1"/>
</dbReference>
<dbReference type="EMBL" id="BARV01035659">
    <property type="protein sequence ID" value="GAI58398.1"/>
    <property type="molecule type" value="Genomic_DNA"/>
</dbReference>
<dbReference type="PROSITE" id="PS50887">
    <property type="entry name" value="GGDEF"/>
    <property type="match status" value="1"/>
</dbReference>
<dbReference type="PANTHER" id="PTHR45138">
    <property type="entry name" value="REGULATORY COMPONENTS OF SENSORY TRANSDUCTION SYSTEM"/>
    <property type="match status" value="1"/>
</dbReference>
<name>X1PRC3_9ZZZZ</name>
<dbReference type="SMART" id="SM00267">
    <property type="entry name" value="GGDEF"/>
    <property type="match status" value="1"/>
</dbReference>
<feature type="non-terminal residue" evidence="2">
    <location>
        <position position="1"/>
    </location>
</feature>
<dbReference type="InterPro" id="IPR029787">
    <property type="entry name" value="Nucleotide_cyclase"/>
</dbReference>
<evidence type="ECO:0000259" key="1">
    <source>
        <dbReference type="PROSITE" id="PS50887"/>
    </source>
</evidence>
<dbReference type="PANTHER" id="PTHR45138:SF9">
    <property type="entry name" value="DIGUANYLATE CYCLASE DGCM-RELATED"/>
    <property type="match status" value="1"/>
</dbReference>
<dbReference type="SUPFAM" id="SSF55073">
    <property type="entry name" value="Nucleotide cyclase"/>
    <property type="match status" value="1"/>
</dbReference>
<dbReference type="FunFam" id="3.30.70.270:FF:000001">
    <property type="entry name" value="Diguanylate cyclase domain protein"/>
    <property type="match status" value="1"/>
</dbReference>
<organism evidence="2">
    <name type="scientific">marine sediment metagenome</name>
    <dbReference type="NCBI Taxonomy" id="412755"/>
    <lineage>
        <taxon>unclassified sequences</taxon>
        <taxon>metagenomes</taxon>
        <taxon>ecological metagenomes</taxon>
    </lineage>
</organism>
<gene>
    <name evidence="2" type="ORF">S06H3_55601</name>
</gene>
<dbReference type="InterPro" id="IPR050469">
    <property type="entry name" value="Diguanylate_Cyclase"/>
</dbReference>